<dbReference type="Proteomes" id="UP000693970">
    <property type="component" value="Unassembled WGS sequence"/>
</dbReference>
<evidence type="ECO:0000313" key="3">
    <source>
        <dbReference type="Proteomes" id="UP000693970"/>
    </source>
</evidence>
<feature type="chain" id="PRO_5039887775" evidence="1">
    <location>
        <begin position="28"/>
        <end position="160"/>
    </location>
</feature>
<evidence type="ECO:0000313" key="2">
    <source>
        <dbReference type="EMBL" id="KAG7346116.1"/>
    </source>
</evidence>
<reference evidence="2" key="1">
    <citation type="journal article" date="2021" name="Sci. Rep.">
        <title>Diploid genomic architecture of Nitzschia inconspicua, an elite biomass production diatom.</title>
        <authorList>
            <person name="Oliver A."/>
            <person name="Podell S."/>
            <person name="Pinowska A."/>
            <person name="Traller J.C."/>
            <person name="Smith S.R."/>
            <person name="McClure R."/>
            <person name="Beliaev A."/>
            <person name="Bohutskyi P."/>
            <person name="Hill E.A."/>
            <person name="Rabines A."/>
            <person name="Zheng H."/>
            <person name="Allen L.Z."/>
            <person name="Kuo A."/>
            <person name="Grigoriev I.V."/>
            <person name="Allen A.E."/>
            <person name="Hazlebeck D."/>
            <person name="Allen E.E."/>
        </authorList>
    </citation>
    <scope>NUCLEOTIDE SEQUENCE</scope>
    <source>
        <strain evidence="2">Hildebrandi</strain>
    </source>
</reference>
<name>A0A9K3KML1_9STRA</name>
<organism evidence="2 3">
    <name type="scientific">Nitzschia inconspicua</name>
    <dbReference type="NCBI Taxonomy" id="303405"/>
    <lineage>
        <taxon>Eukaryota</taxon>
        <taxon>Sar</taxon>
        <taxon>Stramenopiles</taxon>
        <taxon>Ochrophyta</taxon>
        <taxon>Bacillariophyta</taxon>
        <taxon>Bacillariophyceae</taxon>
        <taxon>Bacillariophycidae</taxon>
        <taxon>Bacillariales</taxon>
        <taxon>Bacillariaceae</taxon>
        <taxon>Nitzschia</taxon>
    </lineage>
</organism>
<proteinExistence type="predicted"/>
<evidence type="ECO:0000256" key="1">
    <source>
        <dbReference type="SAM" id="SignalP"/>
    </source>
</evidence>
<dbReference type="PROSITE" id="PS00018">
    <property type="entry name" value="EF_HAND_1"/>
    <property type="match status" value="1"/>
</dbReference>
<feature type="signal peptide" evidence="1">
    <location>
        <begin position="1"/>
        <end position="27"/>
    </location>
</feature>
<keyword evidence="1" id="KW-0732">Signal</keyword>
<keyword evidence="3" id="KW-1185">Reference proteome</keyword>
<accession>A0A9K3KML1</accession>
<dbReference type="InterPro" id="IPR018247">
    <property type="entry name" value="EF_Hand_1_Ca_BS"/>
</dbReference>
<sequence length="160" mass="17755">MRTTTRIFLCFFFVALLGLSLEPIVSAQEETAAQTSDCGKDNGECINPDAAKTADVVVAEEDPNCPSRDNIIRCAGKYLDTNQNGKLDRPELESAIASLPWYARGILQILGSVDKMMKKCDVDGDDAISMDYDMHHNKDQCLASCFKRKAFKNSFFPDCQ</sequence>
<comment type="caution">
    <text evidence="2">The sequence shown here is derived from an EMBL/GenBank/DDBJ whole genome shotgun (WGS) entry which is preliminary data.</text>
</comment>
<dbReference type="AlphaFoldDB" id="A0A9K3KML1"/>
<dbReference type="EMBL" id="JAGRRH010000021">
    <property type="protein sequence ID" value="KAG7346116.1"/>
    <property type="molecule type" value="Genomic_DNA"/>
</dbReference>
<dbReference type="OrthoDB" id="191686at2759"/>
<reference evidence="2" key="2">
    <citation type="submission" date="2021-04" db="EMBL/GenBank/DDBJ databases">
        <authorList>
            <person name="Podell S."/>
        </authorList>
    </citation>
    <scope>NUCLEOTIDE SEQUENCE</scope>
    <source>
        <strain evidence="2">Hildebrandi</strain>
    </source>
</reference>
<gene>
    <name evidence="2" type="ORF">IV203_005184</name>
</gene>
<protein>
    <submittedName>
        <fullName evidence="2">EF hand domain containing protein</fullName>
    </submittedName>
</protein>